<evidence type="ECO:0000256" key="8">
    <source>
        <dbReference type="ARBA" id="ARBA00023235"/>
    </source>
</evidence>
<keyword evidence="6" id="KW-0472">Membrane</keyword>
<dbReference type="Pfam" id="PF13624">
    <property type="entry name" value="SurA_N_3"/>
    <property type="match status" value="1"/>
</dbReference>
<comment type="caution">
    <text evidence="14">The sequence shown here is derived from an EMBL/GenBank/DDBJ whole genome shotgun (WGS) entry which is preliminary data.</text>
</comment>
<dbReference type="Gene3D" id="1.10.4030.10">
    <property type="entry name" value="Porin chaperone SurA, peptide-binding domain"/>
    <property type="match status" value="1"/>
</dbReference>
<dbReference type="PANTHER" id="PTHR47529">
    <property type="entry name" value="PEPTIDYL-PROLYL CIS-TRANS ISOMERASE D"/>
    <property type="match status" value="1"/>
</dbReference>
<keyword evidence="4" id="KW-0812">Transmembrane</keyword>
<dbReference type="InterPro" id="IPR052029">
    <property type="entry name" value="PpiD_chaperone"/>
</dbReference>
<keyword evidence="15" id="KW-1185">Reference proteome</keyword>
<dbReference type="Proteomes" id="UP000809431">
    <property type="component" value="Unassembled WGS sequence"/>
</dbReference>
<dbReference type="InterPro" id="IPR000297">
    <property type="entry name" value="PPIase_PpiC"/>
</dbReference>
<dbReference type="EMBL" id="JAESND010000002">
    <property type="protein sequence ID" value="MBM3115309.1"/>
    <property type="molecule type" value="Genomic_DNA"/>
</dbReference>
<evidence type="ECO:0000313" key="14">
    <source>
        <dbReference type="EMBL" id="MBM3115309.1"/>
    </source>
</evidence>
<accession>A0ABS2BKF8</accession>
<comment type="subcellular location">
    <subcellularLocation>
        <location evidence="1">Cell inner membrane</location>
        <topology evidence="1">Single-pass type II membrane protein</topology>
        <orientation evidence="1">Periplasmic side</orientation>
    </subcellularLocation>
</comment>
<evidence type="ECO:0000256" key="4">
    <source>
        <dbReference type="ARBA" id="ARBA00022692"/>
    </source>
</evidence>
<keyword evidence="5" id="KW-1133">Transmembrane helix</keyword>
<evidence type="ECO:0000256" key="6">
    <source>
        <dbReference type="ARBA" id="ARBA00023136"/>
    </source>
</evidence>
<proteinExistence type="inferred from homology"/>
<evidence type="ECO:0000256" key="11">
    <source>
        <dbReference type="ARBA" id="ARBA00042775"/>
    </source>
</evidence>
<dbReference type="PROSITE" id="PS50198">
    <property type="entry name" value="PPIC_PPIASE_2"/>
    <property type="match status" value="1"/>
</dbReference>
<dbReference type="SUPFAM" id="SSF54534">
    <property type="entry name" value="FKBP-like"/>
    <property type="match status" value="1"/>
</dbReference>
<dbReference type="InterPro" id="IPR023058">
    <property type="entry name" value="PPIase_PpiC_CS"/>
</dbReference>
<evidence type="ECO:0000256" key="1">
    <source>
        <dbReference type="ARBA" id="ARBA00004382"/>
    </source>
</evidence>
<dbReference type="Gene3D" id="3.10.50.40">
    <property type="match status" value="1"/>
</dbReference>
<gene>
    <name evidence="14" type="ORF">JMJ54_05670</name>
</gene>
<feature type="domain" description="PpiC" evidence="13">
    <location>
        <begin position="248"/>
        <end position="351"/>
    </location>
</feature>
<sequence length="613" mass="66874">MFDLVQKNKTAVQVVLGLVALGLVVGFGVSGYSAMEGGDDFYAKVGGSRITERDVAQATNGQTVSNEMKPMVVEQLVRQKLLLQAAAKQNFVATESELQKAIAAIPAFQENGHFDPKKYETLLASQQMTAAQFEERVRDDIALRHLLSAFVAGNFQSQRTMDRMAKLLGEKRSVSVAVLKPEAYFAQANVSDAEIKQYYDQHQQELKTPEMVKVAYVVLSQADLAKTQNVSDADVQQYFDAHKADLGEEERRAAHILIATPKGASAEQLAAAKAKAESVLKEVTANPARFAELAKQYSQDPGSAEQGGDLGWFGHGAMVKPFDDAVFKLNKGQLSGLVQSEFGFHIIKLEDVRGRTLADLKPEIEQKLKLERAQAAFQGQLEKFNELVYQQGSSLQPAADQFKLQVQQSGWITRQGSQDQLLNNPKLAEAVFSDDVLKGKHNTEAIEVAPGTVVSARIVEHKPAAVPSLAIVSADLAAKLKTEKALKLAQEDGARKLAALQKGETVVAEWQPGGELNRGEARGIDPQTLSAVFRAPADKLPSYVGNAVPQQGYVLYRVEKSTPAPQLDAQLLQRMREGLGQMYGQVEIASYIDSLRKSAKIEYGRALQAKPAE</sequence>
<comment type="similarity">
    <text evidence="9">Belongs to the PpiD chaperone family.</text>
</comment>
<evidence type="ECO:0000256" key="3">
    <source>
        <dbReference type="ARBA" id="ARBA00022519"/>
    </source>
</evidence>
<keyword evidence="8 12" id="KW-0413">Isomerase</keyword>
<evidence type="ECO:0000256" key="7">
    <source>
        <dbReference type="ARBA" id="ARBA00023186"/>
    </source>
</evidence>
<dbReference type="GO" id="GO:0016853">
    <property type="term" value="F:isomerase activity"/>
    <property type="evidence" value="ECO:0007669"/>
    <property type="project" value="UniProtKB-KW"/>
</dbReference>
<keyword evidence="3" id="KW-0997">Cell inner membrane</keyword>
<keyword evidence="2" id="KW-1003">Cell membrane</keyword>
<evidence type="ECO:0000256" key="2">
    <source>
        <dbReference type="ARBA" id="ARBA00022475"/>
    </source>
</evidence>
<evidence type="ECO:0000313" key="15">
    <source>
        <dbReference type="Proteomes" id="UP000809431"/>
    </source>
</evidence>
<evidence type="ECO:0000256" key="10">
    <source>
        <dbReference type="ARBA" id="ARBA00040743"/>
    </source>
</evidence>
<evidence type="ECO:0000256" key="5">
    <source>
        <dbReference type="ARBA" id="ARBA00022989"/>
    </source>
</evidence>
<dbReference type="RefSeq" id="WP_203536984.1">
    <property type="nucleotide sequence ID" value="NZ_JAESND010000002.1"/>
</dbReference>
<reference evidence="14 15" key="1">
    <citation type="submission" date="2021-01" db="EMBL/GenBank/DDBJ databases">
        <title>Draft Genome Sequence and Polyhydroxyalkanoate Biosynthetic Potential of Jeongeupia naejangsanensis Type Strain DSM 24253.</title>
        <authorList>
            <person name="Turrini P."/>
            <person name="Artuso I."/>
            <person name="Lugli G.A."/>
            <person name="Frangipani E."/>
            <person name="Ventura M."/>
            <person name="Visca P."/>
        </authorList>
    </citation>
    <scope>NUCLEOTIDE SEQUENCE [LARGE SCALE GENOMIC DNA]</scope>
    <source>
        <strain evidence="14 15">DSM 24253</strain>
    </source>
</reference>
<protein>
    <recommendedName>
        <fullName evidence="10">Periplasmic chaperone PpiD</fullName>
    </recommendedName>
    <alternativeName>
        <fullName evidence="11">Periplasmic folding chaperone</fullName>
    </alternativeName>
</protein>
<organism evidence="14 15">
    <name type="scientific">Jeongeupia naejangsanensis</name>
    <dbReference type="NCBI Taxonomy" id="613195"/>
    <lineage>
        <taxon>Bacteria</taxon>
        <taxon>Pseudomonadati</taxon>
        <taxon>Pseudomonadota</taxon>
        <taxon>Betaproteobacteria</taxon>
        <taxon>Neisseriales</taxon>
        <taxon>Chitinibacteraceae</taxon>
        <taxon>Jeongeupia</taxon>
    </lineage>
</organism>
<dbReference type="InterPro" id="IPR046357">
    <property type="entry name" value="PPIase_dom_sf"/>
</dbReference>
<name>A0ABS2BKF8_9NEIS</name>
<evidence type="ECO:0000256" key="12">
    <source>
        <dbReference type="PROSITE-ProRule" id="PRU00278"/>
    </source>
</evidence>
<keyword evidence="12" id="KW-0697">Rotamase</keyword>
<dbReference type="Pfam" id="PF00639">
    <property type="entry name" value="Rotamase"/>
    <property type="match status" value="1"/>
</dbReference>
<dbReference type="SUPFAM" id="SSF109998">
    <property type="entry name" value="Triger factor/SurA peptide-binding domain-like"/>
    <property type="match status" value="1"/>
</dbReference>
<dbReference type="InterPro" id="IPR027304">
    <property type="entry name" value="Trigger_fact/SurA_dom_sf"/>
</dbReference>
<keyword evidence="7" id="KW-0143">Chaperone</keyword>
<dbReference type="PANTHER" id="PTHR47529:SF1">
    <property type="entry name" value="PERIPLASMIC CHAPERONE PPID"/>
    <property type="match status" value="1"/>
</dbReference>
<dbReference type="PROSITE" id="PS01096">
    <property type="entry name" value="PPIC_PPIASE_1"/>
    <property type="match status" value="1"/>
</dbReference>
<evidence type="ECO:0000259" key="13">
    <source>
        <dbReference type="PROSITE" id="PS50198"/>
    </source>
</evidence>
<evidence type="ECO:0000256" key="9">
    <source>
        <dbReference type="ARBA" id="ARBA00038408"/>
    </source>
</evidence>